<feature type="compositionally biased region" description="Basic and acidic residues" evidence="1">
    <location>
        <begin position="1781"/>
        <end position="1793"/>
    </location>
</feature>
<dbReference type="OrthoDB" id="10673584at2759"/>
<feature type="compositionally biased region" description="Low complexity" evidence="1">
    <location>
        <begin position="1730"/>
        <end position="1740"/>
    </location>
</feature>
<dbReference type="RefSeq" id="XP_071749506.1">
    <property type="nucleotide sequence ID" value="XM_071893405.1"/>
</dbReference>
<feature type="compositionally biased region" description="Polar residues" evidence="1">
    <location>
        <begin position="1211"/>
        <end position="1234"/>
    </location>
</feature>
<feature type="compositionally biased region" description="Basic and acidic residues" evidence="1">
    <location>
        <begin position="308"/>
        <end position="336"/>
    </location>
</feature>
<organism evidence="2">
    <name type="scientific">Lepeophtheirus salmonis</name>
    <name type="common">Salmon louse</name>
    <name type="synonym">Caligus salmonis</name>
    <dbReference type="NCBI Taxonomy" id="72036"/>
    <lineage>
        <taxon>Eukaryota</taxon>
        <taxon>Metazoa</taxon>
        <taxon>Ecdysozoa</taxon>
        <taxon>Arthropoda</taxon>
        <taxon>Crustacea</taxon>
        <taxon>Multicrustacea</taxon>
        <taxon>Hexanauplia</taxon>
        <taxon>Copepoda</taxon>
        <taxon>Siphonostomatoida</taxon>
        <taxon>Caligidae</taxon>
        <taxon>Lepeophtheirus</taxon>
    </lineage>
</organism>
<reference evidence="2" key="1">
    <citation type="submission" date="2014-05" db="EMBL/GenBank/DDBJ databases">
        <authorList>
            <person name="Chronopoulou M."/>
        </authorList>
    </citation>
    <scope>NUCLEOTIDE SEQUENCE</scope>
    <source>
        <tissue evidence="2">Whole organism</tissue>
    </source>
</reference>
<proteinExistence type="predicted"/>
<dbReference type="EMBL" id="HACA01004243">
    <property type="protein sequence ID" value="CDW21604.1"/>
    <property type="molecule type" value="Transcribed_RNA"/>
</dbReference>
<evidence type="ECO:0000256" key="1">
    <source>
        <dbReference type="SAM" id="MobiDB-lite"/>
    </source>
</evidence>
<feature type="compositionally biased region" description="Basic and acidic residues" evidence="1">
    <location>
        <begin position="420"/>
        <end position="436"/>
    </location>
</feature>
<dbReference type="GeneID" id="121129732"/>
<feature type="compositionally biased region" description="Low complexity" evidence="1">
    <location>
        <begin position="1198"/>
        <end position="1210"/>
    </location>
</feature>
<feature type="region of interest" description="Disordered" evidence="1">
    <location>
        <begin position="1"/>
        <end position="21"/>
    </location>
</feature>
<sequence>MSTTKCVSVKSGGTPPGPDSTCAENNSSFLLEALEKMLDSRFSKLESRLCEIESKFKDIDEKIVIHSGNSIFKSSDLSSLSTEMKGDPFDKSLNNVASEKQVQKSQIPSDNFVNECLSSIKTEIVDSLSSLDNKMSEFSLVLEKQEESISSIHKRIENIVPEEEIRNLVPKIVQLQTNLDFLLAGESETNALIDNVIPTINKLQKDIENFTASQKGESTKLNEELFPKIQKSLGEIYDKTKDVKCDVIDNRELVHDKSSKMSKSVEDLKHKMSRLEEKVIRLSPPERSRSKDNQTRSASSSRRSKNYQSEDHRSGRDGSYRKSIDSDSDSDHDKSKSASTNDDLNASKEIRSQLLSISRGIEHLEKEIRKVDIVDIIEERVIPNIYSIRKSIEQAAPTSQSPVSPVKKFDPASRNYYGKYQDDQTGRKRFPPEYHRNSRGRGRGLASYQGTKWTYDEHGKREPLSDNEADDAYRSRSPKRRSSRSRSRDSESADRSKDRRKKAKERSSSPDSEDGEIQIMERTIEKISIAVVEIQDKMDSWLKYSKKTLAKSDENTGNLMEKLSNNSSVIITMNSKIESLPETLEKLIESEMNIKNSIRMDKAIEDSELKGKCILDVQSRLGEFNTAFERHFSDLSNKIDSTVGKSTSKAEEVITTTLLHRLDDLISRTKKNDSYIKSNNENTAKIFSLLKKIESAEKAILNEMQKNLSTFSNATNGEGSLKEISKCLQEVSPRLHDLYVKILPVLDEIKTMQKKSFDKKTVERREDSEHIQKILDLVEDIKEEKKLEPLSLPTDNNMLQVFNALNDLKITMNSKETHTSKIINELKTDNTKMQGRISDINKVTKSSEKLNHKVHSILEELRKNNATDAKTISQMNTVLQGIKASGPAYENKVLNSLKDLKETLTKSVTELPTIEYITPLLKSEDDFFSGQFQSLKKLIEELIDKVNLDESQNMQQLLDSTQTIILEMFSKELKKAEKNILEIGTSLEGHLEKNEARNTQVLSEMDEGFKFRFDQVESYLNTQFKDVDQKIKDISDVCSAKTIIGTTKKNNKKGEQHFIGVDFTAKLSEIEKKMLSEKEFKSLMDELSKYQKLSSEILNSVEDLKILTSSTPTAIHEIVPKIEKIHSIILDIPNEFLTAMAATEENLCLNLDAKMKDQHQLTLQEIFDKFDHMDSRMAVIKKYAKHGPLPTNAVVQLSSSSSTPAPSTHSQGTNNEEQKQDPQQQSPNVESNSPSVIRQMGEMKSFLIEELSSIKDIKISLDSFQSSLIPMVEDVRTLDKQIFQEQAKGIVVEDQLEALCNTLLQPIQKLGCGEDLMVPQNNDSLCTSLLNSLEDKQIQCLDLLGDLMTSFRGTNNTRSKDSFSNAVKTAVEAAICPQILGGGNGNRADSLEKEARQRFESINKLIAYFKKVQDLETDIISKCDRSIELQAQLNEHLNSVVPNVDRVRSLLEGLTSPVCDTDRDKSFDALDTLCEDIVQHLKGINELSHKSSEPRSQSIDELKEFVQLSVSVMERLLKEDDNEETQNCPPPLVINNSDFAAHEHSDENPTIMDTNIGDIQLGSSENRATTPSATATTPTTIITNTTAPLPVPPVQSSKDADTLLSESSNAPAPLLAENPFFENPEVKKKSRKRKLGPKSCVPNYVDEGPMVVEDEGNPFIKEDSIKFDSSLPLNDQSLQPVVKLVKTHDKVAPLRIKKSKLMSSVEPPELTVIPPNFSPSMVKKSTTDLQQQQQSMSSVSNINPEDAQHLTSSKSPPSPAHTPTPSANTTATTTTNTVKKTSKDGVGGKESASKKVTASKRICFKKEKFDI</sequence>
<dbReference type="EMBL" id="HACA01004242">
    <property type="protein sequence ID" value="CDW21603.1"/>
    <property type="molecule type" value="Transcribed_RNA"/>
</dbReference>
<protein>
    <submittedName>
        <fullName evidence="2">Uncharacterized protein</fullName>
    </submittedName>
</protein>
<feature type="compositionally biased region" description="Basic and acidic residues" evidence="1">
    <location>
        <begin position="273"/>
        <end position="294"/>
    </location>
</feature>
<feature type="compositionally biased region" description="Basic and acidic residues" evidence="1">
    <location>
        <begin position="486"/>
        <end position="497"/>
    </location>
</feature>
<feature type="compositionally biased region" description="Low complexity" evidence="1">
    <location>
        <begin position="1568"/>
        <end position="1588"/>
    </location>
</feature>
<name>A0A0K2T6E1_LEPSM</name>
<feature type="compositionally biased region" description="Basic and acidic residues" evidence="1">
    <location>
        <begin position="454"/>
        <end position="464"/>
    </location>
</feature>
<evidence type="ECO:0000313" key="2">
    <source>
        <dbReference type="EMBL" id="CDW21603.1"/>
    </source>
</evidence>
<feature type="compositionally biased region" description="Low complexity" evidence="1">
    <location>
        <begin position="1763"/>
        <end position="1779"/>
    </location>
</feature>
<feature type="region of interest" description="Disordered" evidence="1">
    <location>
        <begin position="1543"/>
        <end position="1637"/>
    </location>
</feature>
<feature type="region of interest" description="Disordered" evidence="1">
    <location>
        <begin position="394"/>
        <end position="518"/>
    </location>
</feature>
<accession>A0A0K2T6E1</accession>
<feature type="region of interest" description="Disordered" evidence="1">
    <location>
        <begin position="1707"/>
        <end position="1799"/>
    </location>
</feature>
<feature type="compositionally biased region" description="Basic residues" evidence="1">
    <location>
        <begin position="476"/>
        <end position="485"/>
    </location>
</feature>
<feature type="region of interest" description="Disordered" evidence="1">
    <location>
        <begin position="273"/>
        <end position="345"/>
    </location>
</feature>
<feature type="region of interest" description="Disordered" evidence="1">
    <location>
        <begin position="1194"/>
        <end position="1234"/>
    </location>
</feature>